<gene>
    <name evidence="5" type="primary">CBSX5</name>
    <name evidence="5" type="ORF">MA16_Dca010339</name>
</gene>
<dbReference type="EMBL" id="KZ502064">
    <property type="protein sequence ID" value="PKU84055.1"/>
    <property type="molecule type" value="Genomic_DNA"/>
</dbReference>
<feature type="domain" description="CBS" evidence="4">
    <location>
        <begin position="349"/>
        <end position="408"/>
    </location>
</feature>
<dbReference type="Pfam" id="PF00571">
    <property type="entry name" value="CBS"/>
    <property type="match status" value="1"/>
</dbReference>
<keyword evidence="6" id="KW-1185">Reference proteome</keyword>
<evidence type="ECO:0000259" key="4">
    <source>
        <dbReference type="PROSITE" id="PS51371"/>
    </source>
</evidence>
<dbReference type="Gene3D" id="3.10.580.10">
    <property type="entry name" value="CBS-domain"/>
    <property type="match status" value="1"/>
</dbReference>
<protein>
    <submittedName>
        <fullName evidence="5">CBS domain-containing protein CBSX5</fullName>
    </submittedName>
</protein>
<evidence type="ECO:0000313" key="6">
    <source>
        <dbReference type="Proteomes" id="UP000233837"/>
    </source>
</evidence>
<dbReference type="InterPro" id="IPR046342">
    <property type="entry name" value="CBS_dom_sf"/>
</dbReference>
<dbReference type="PANTHER" id="PTHR13780:SF128">
    <property type="entry name" value="CBS DOMAIN-CONTAINING PROTEIN"/>
    <property type="match status" value="1"/>
</dbReference>
<name>A0A2I0X811_9ASPA</name>
<dbReference type="PROSITE" id="PS51371">
    <property type="entry name" value="CBS"/>
    <property type="match status" value="1"/>
</dbReference>
<dbReference type="SUPFAM" id="SSF54631">
    <property type="entry name" value="CBS-domain pair"/>
    <property type="match status" value="2"/>
</dbReference>
<dbReference type="GO" id="GO:0005634">
    <property type="term" value="C:nucleus"/>
    <property type="evidence" value="ECO:0007669"/>
    <property type="project" value="TreeGrafter"/>
</dbReference>
<dbReference type="Proteomes" id="UP000233837">
    <property type="component" value="Unassembled WGS sequence"/>
</dbReference>
<dbReference type="InterPro" id="IPR050511">
    <property type="entry name" value="AMPK_gamma/SDS23_families"/>
</dbReference>
<accession>A0A2I0X811</accession>
<organism evidence="5 6">
    <name type="scientific">Dendrobium catenatum</name>
    <dbReference type="NCBI Taxonomy" id="906689"/>
    <lineage>
        <taxon>Eukaryota</taxon>
        <taxon>Viridiplantae</taxon>
        <taxon>Streptophyta</taxon>
        <taxon>Embryophyta</taxon>
        <taxon>Tracheophyta</taxon>
        <taxon>Spermatophyta</taxon>
        <taxon>Magnoliopsida</taxon>
        <taxon>Liliopsida</taxon>
        <taxon>Asparagales</taxon>
        <taxon>Orchidaceae</taxon>
        <taxon>Epidendroideae</taxon>
        <taxon>Malaxideae</taxon>
        <taxon>Dendrobiinae</taxon>
        <taxon>Dendrobium</taxon>
    </lineage>
</organism>
<keyword evidence="2 3" id="KW-0129">CBS domain</keyword>
<proteinExistence type="predicted"/>
<dbReference type="AlphaFoldDB" id="A0A2I0X811"/>
<dbReference type="SMART" id="SM00116">
    <property type="entry name" value="CBS"/>
    <property type="match status" value="1"/>
</dbReference>
<keyword evidence="1" id="KW-0677">Repeat</keyword>
<dbReference type="GO" id="GO:0005737">
    <property type="term" value="C:cytoplasm"/>
    <property type="evidence" value="ECO:0007669"/>
    <property type="project" value="TreeGrafter"/>
</dbReference>
<dbReference type="STRING" id="906689.A0A2I0X811"/>
<evidence type="ECO:0000256" key="3">
    <source>
        <dbReference type="PROSITE-ProRule" id="PRU00703"/>
    </source>
</evidence>
<evidence type="ECO:0000256" key="1">
    <source>
        <dbReference type="ARBA" id="ARBA00022737"/>
    </source>
</evidence>
<evidence type="ECO:0000256" key="2">
    <source>
        <dbReference type="ARBA" id="ARBA00023122"/>
    </source>
</evidence>
<dbReference type="PANTHER" id="PTHR13780">
    <property type="entry name" value="AMP-ACTIVATED PROTEIN KINASE, GAMMA REGULATORY SUBUNIT"/>
    <property type="match status" value="1"/>
</dbReference>
<sequence length="413" mass="44903">MSFVATPKVNFISAVFFDVSVILPQALGFFRECMAVSFLSHELSDLCIGKPALKSLPISATVGEALFALRQSGEAYVSVWTSDSSKPETKSCAGKLCMVDILCYLCAKDNISSPAAALKNPVSVLLSKEAAALVRCVESHSRVIDALDLILEGAHILLVPIRSRKKLQPHHSGIFCWLTPEDFARFFFNSISVFSPIAACSVTQLGLVRSTDILAVHHHDPALSALPLIHRALAEQTSVAVVTEDRKLIGEISPSTLTGCDESVAAALAVLSAGDFMAYIDWCTSPPDAAVRALKSLLKKKGMHEMVELMDVVSKPVLSSSTSSSSDEEGEIRKRPRRLRRLGSYSSRMGRRSEEAIVCHPGSSLVAVMVQALAHRVGYVWVVEEDYGLVGIVVLRDILKVFRDQFAEQFLIS</sequence>
<dbReference type="InterPro" id="IPR000644">
    <property type="entry name" value="CBS_dom"/>
</dbReference>
<reference evidence="5 6" key="1">
    <citation type="journal article" date="2016" name="Sci. Rep.">
        <title>The Dendrobium catenatum Lindl. genome sequence provides insights into polysaccharide synthase, floral development and adaptive evolution.</title>
        <authorList>
            <person name="Zhang G.Q."/>
            <person name="Xu Q."/>
            <person name="Bian C."/>
            <person name="Tsai W.C."/>
            <person name="Yeh C.M."/>
            <person name="Liu K.W."/>
            <person name="Yoshida K."/>
            <person name="Zhang L.S."/>
            <person name="Chang S.B."/>
            <person name="Chen F."/>
            <person name="Shi Y."/>
            <person name="Su Y.Y."/>
            <person name="Zhang Y.Q."/>
            <person name="Chen L.J."/>
            <person name="Yin Y."/>
            <person name="Lin M."/>
            <person name="Huang H."/>
            <person name="Deng H."/>
            <person name="Wang Z.W."/>
            <person name="Zhu S.L."/>
            <person name="Zhao X."/>
            <person name="Deng C."/>
            <person name="Niu S.C."/>
            <person name="Huang J."/>
            <person name="Wang M."/>
            <person name="Liu G.H."/>
            <person name="Yang H.J."/>
            <person name="Xiao X.J."/>
            <person name="Hsiao Y.Y."/>
            <person name="Wu W.L."/>
            <person name="Chen Y.Y."/>
            <person name="Mitsuda N."/>
            <person name="Ohme-Takagi M."/>
            <person name="Luo Y.B."/>
            <person name="Van de Peer Y."/>
            <person name="Liu Z.J."/>
        </authorList>
    </citation>
    <scope>NUCLEOTIDE SEQUENCE [LARGE SCALE GENOMIC DNA]</scope>
    <source>
        <tissue evidence="5">The whole plant</tissue>
    </source>
</reference>
<reference evidence="5 6" key="2">
    <citation type="journal article" date="2017" name="Nature">
        <title>The Apostasia genome and the evolution of orchids.</title>
        <authorList>
            <person name="Zhang G.Q."/>
            <person name="Liu K.W."/>
            <person name="Li Z."/>
            <person name="Lohaus R."/>
            <person name="Hsiao Y.Y."/>
            <person name="Niu S.C."/>
            <person name="Wang J.Y."/>
            <person name="Lin Y.C."/>
            <person name="Xu Q."/>
            <person name="Chen L.J."/>
            <person name="Yoshida K."/>
            <person name="Fujiwara S."/>
            <person name="Wang Z.W."/>
            <person name="Zhang Y.Q."/>
            <person name="Mitsuda N."/>
            <person name="Wang M."/>
            <person name="Liu G.H."/>
            <person name="Pecoraro L."/>
            <person name="Huang H.X."/>
            <person name="Xiao X.J."/>
            <person name="Lin M."/>
            <person name="Wu X.Y."/>
            <person name="Wu W.L."/>
            <person name="Chen Y.Y."/>
            <person name="Chang S.B."/>
            <person name="Sakamoto S."/>
            <person name="Ohme-Takagi M."/>
            <person name="Yagi M."/>
            <person name="Zeng S.J."/>
            <person name="Shen C.Y."/>
            <person name="Yeh C.M."/>
            <person name="Luo Y.B."/>
            <person name="Tsai W.C."/>
            <person name="Van de Peer Y."/>
            <person name="Liu Z.J."/>
        </authorList>
    </citation>
    <scope>NUCLEOTIDE SEQUENCE [LARGE SCALE GENOMIC DNA]</scope>
    <source>
        <tissue evidence="5">The whole plant</tissue>
    </source>
</reference>
<evidence type="ECO:0000313" key="5">
    <source>
        <dbReference type="EMBL" id="PKU84055.1"/>
    </source>
</evidence>